<feature type="non-terminal residue" evidence="1">
    <location>
        <position position="175"/>
    </location>
</feature>
<protein>
    <recommendedName>
        <fullName evidence="2">PAC2 family protein</fullName>
    </recommendedName>
</protein>
<dbReference type="InterPro" id="IPR038389">
    <property type="entry name" value="PSMG2_sf"/>
</dbReference>
<sequence>MRFLAFDIEEPLPELKNPHAFATLRPWVDVGGIGRLTFRTLERHFQAEDLATLARPGNFFDFTRYRPTIFNADGERHVTVPNIHIRYAKGPNDNDFIFLHLLEPHLNGEAYVRSVAKLLEKLGTERYCLVGGMYDLVPHTKPILVTGTATGEQTLNQVRELDVQPSSYEGPTSIA</sequence>
<evidence type="ECO:0000313" key="1">
    <source>
        <dbReference type="EMBL" id="SVC71615.1"/>
    </source>
</evidence>
<dbReference type="AlphaFoldDB" id="A0A382PG64"/>
<dbReference type="InterPro" id="IPR019151">
    <property type="entry name" value="Proteasome_assmbl_chaperone_2"/>
</dbReference>
<proteinExistence type="predicted"/>
<dbReference type="Pfam" id="PF09754">
    <property type="entry name" value="PAC2"/>
    <property type="match status" value="1"/>
</dbReference>
<accession>A0A382PG64</accession>
<evidence type="ECO:0008006" key="2">
    <source>
        <dbReference type="Google" id="ProtNLM"/>
    </source>
</evidence>
<organism evidence="1">
    <name type="scientific">marine metagenome</name>
    <dbReference type="NCBI Taxonomy" id="408172"/>
    <lineage>
        <taxon>unclassified sequences</taxon>
        <taxon>metagenomes</taxon>
        <taxon>ecological metagenomes</taxon>
    </lineage>
</organism>
<dbReference type="EMBL" id="UINC01106743">
    <property type="protein sequence ID" value="SVC71615.1"/>
    <property type="molecule type" value="Genomic_DNA"/>
</dbReference>
<gene>
    <name evidence="1" type="ORF">METZ01_LOCUS324469</name>
</gene>
<name>A0A382PG64_9ZZZZ</name>
<reference evidence="1" key="1">
    <citation type="submission" date="2018-05" db="EMBL/GenBank/DDBJ databases">
        <authorList>
            <person name="Lanie J.A."/>
            <person name="Ng W.-L."/>
            <person name="Kazmierczak K.M."/>
            <person name="Andrzejewski T.M."/>
            <person name="Davidsen T.M."/>
            <person name="Wayne K.J."/>
            <person name="Tettelin H."/>
            <person name="Glass J.I."/>
            <person name="Rusch D."/>
            <person name="Podicherti R."/>
            <person name="Tsui H.-C.T."/>
            <person name="Winkler M.E."/>
        </authorList>
    </citation>
    <scope>NUCLEOTIDE SEQUENCE</scope>
</reference>
<dbReference type="SUPFAM" id="SSF159659">
    <property type="entry name" value="Cgl1923-like"/>
    <property type="match status" value="1"/>
</dbReference>
<dbReference type="Gene3D" id="3.40.50.10900">
    <property type="entry name" value="PAC-like subunit"/>
    <property type="match status" value="1"/>
</dbReference>